<keyword evidence="8" id="KW-0539">Nucleus</keyword>
<comment type="subcellular location">
    <subcellularLocation>
        <location evidence="2">Cytoplasm</location>
        <location evidence="2">Cytosol</location>
    </subcellularLocation>
    <subcellularLocation>
        <location evidence="1">Cytoplasmic vesicle</location>
        <location evidence="1">Autophagosome</location>
    </subcellularLocation>
    <subcellularLocation>
        <location evidence="10">Nucleus</location>
        <location evidence="10">Nuclear body</location>
    </subcellularLocation>
</comment>
<keyword evidence="4" id="KW-0072">Autophagy</keyword>
<evidence type="ECO:0000313" key="12">
    <source>
        <dbReference type="EMBL" id="CAG9767962.1"/>
    </source>
</evidence>
<keyword evidence="7" id="KW-0804">Transcription</keyword>
<evidence type="ECO:0000256" key="10">
    <source>
        <dbReference type="ARBA" id="ARBA00034306"/>
    </source>
</evidence>
<sequence length="480" mass="53843">MSTKNIEDAKWKGQEKEAAGADIIFIENERAFSADKEPIWNSVEVHKLYTDNGGCKLSRSNLIKALQEQFRDPVVLSAPGYAHIITFPNKAPSMLRLCPDDGDDEPNAAIFKVAKQIKGNFDTVISSQNRKMSTHSLAVLVSQTKPESENCRSSSTTQCTIRRLKKNNMQRNIDHGDTNSPEEASYDIYREEVRRRHDLRNTHEEADTILVQQVFLAANDGAEQTMLQNLASYFLGGTTGTNTTETAGGVTDNSDNSSNRVVLRTTDDDDGWTMVDRDSEGNSDAYSSDEDEFSNSGLERVRLERTNSTDSIYPGAQAHDMEESWFVTPPPCFSSQTGPVQLRTSPLENLLIEHPSMSVYQRNGSRHPLLGSPTPSEGPQEEVEVEEEILEAVVGADMVVYRMRNAPHRCNGPLQLNEMQMVRHRQAQKVQIKKMGQQAARGYLNRANKARDVNGRNWNPRRKERSQGANRSHANNNRKC</sequence>
<reference evidence="12" key="1">
    <citation type="submission" date="2022-01" db="EMBL/GenBank/DDBJ databases">
        <authorList>
            <person name="King R."/>
        </authorList>
    </citation>
    <scope>NUCLEOTIDE SEQUENCE</scope>
</reference>
<evidence type="ECO:0000256" key="3">
    <source>
        <dbReference type="ARBA" id="ARBA00022490"/>
    </source>
</evidence>
<evidence type="ECO:0000256" key="6">
    <source>
        <dbReference type="ARBA" id="ARBA00023159"/>
    </source>
</evidence>
<keyword evidence="6" id="KW-0010">Activator</keyword>
<feature type="region of interest" description="Disordered" evidence="11">
    <location>
        <begin position="362"/>
        <end position="382"/>
    </location>
</feature>
<keyword evidence="3" id="KW-0963">Cytoplasm</keyword>
<proteinExistence type="predicted"/>
<evidence type="ECO:0000256" key="11">
    <source>
        <dbReference type="SAM" id="MobiDB-lite"/>
    </source>
</evidence>
<name>A0A9N9QJL4_9CUCU</name>
<dbReference type="GO" id="GO:0005776">
    <property type="term" value="C:autophagosome"/>
    <property type="evidence" value="ECO:0007669"/>
    <property type="project" value="UniProtKB-SubCell"/>
</dbReference>
<dbReference type="GO" id="GO:0031410">
    <property type="term" value="C:cytoplasmic vesicle"/>
    <property type="evidence" value="ECO:0007669"/>
    <property type="project" value="UniProtKB-KW"/>
</dbReference>
<dbReference type="GO" id="GO:0005829">
    <property type="term" value="C:cytosol"/>
    <property type="evidence" value="ECO:0007669"/>
    <property type="project" value="UniProtKB-SubCell"/>
</dbReference>
<feature type="region of interest" description="Disordered" evidence="11">
    <location>
        <begin position="444"/>
        <end position="480"/>
    </location>
</feature>
<dbReference type="Proteomes" id="UP001152799">
    <property type="component" value="Chromosome 4"/>
</dbReference>
<evidence type="ECO:0000256" key="2">
    <source>
        <dbReference type="ARBA" id="ARBA00004514"/>
    </source>
</evidence>
<evidence type="ECO:0000256" key="9">
    <source>
        <dbReference type="ARBA" id="ARBA00023329"/>
    </source>
</evidence>
<protein>
    <submittedName>
        <fullName evidence="12">Uncharacterized protein</fullName>
    </submittedName>
</protein>
<dbReference type="Pfam" id="PF14839">
    <property type="entry name" value="DOR"/>
    <property type="match status" value="1"/>
</dbReference>
<evidence type="ECO:0000313" key="13">
    <source>
        <dbReference type="Proteomes" id="UP001152799"/>
    </source>
</evidence>
<keyword evidence="13" id="KW-1185">Reference proteome</keyword>
<keyword evidence="9" id="KW-0968">Cytoplasmic vesicle</keyword>
<dbReference type="EMBL" id="OU892280">
    <property type="protein sequence ID" value="CAG9767962.1"/>
    <property type="molecule type" value="Genomic_DNA"/>
</dbReference>
<accession>A0A9N9QJL4</accession>
<dbReference type="AlphaFoldDB" id="A0A9N9QJL4"/>
<evidence type="ECO:0000256" key="5">
    <source>
        <dbReference type="ARBA" id="ARBA00023015"/>
    </source>
</evidence>
<dbReference type="GO" id="GO:0016604">
    <property type="term" value="C:nuclear body"/>
    <property type="evidence" value="ECO:0007669"/>
    <property type="project" value="UniProtKB-SubCell"/>
</dbReference>
<evidence type="ECO:0000256" key="7">
    <source>
        <dbReference type="ARBA" id="ARBA00023163"/>
    </source>
</evidence>
<dbReference type="PANTHER" id="PTHR31671:SF3">
    <property type="entry name" value="DIABETES AND OBESITY REGULATED, ISOFORM G"/>
    <property type="match status" value="1"/>
</dbReference>
<evidence type="ECO:0000256" key="4">
    <source>
        <dbReference type="ARBA" id="ARBA00023006"/>
    </source>
</evidence>
<organism evidence="12 13">
    <name type="scientific">Ceutorhynchus assimilis</name>
    <name type="common">cabbage seed weevil</name>
    <dbReference type="NCBI Taxonomy" id="467358"/>
    <lineage>
        <taxon>Eukaryota</taxon>
        <taxon>Metazoa</taxon>
        <taxon>Ecdysozoa</taxon>
        <taxon>Arthropoda</taxon>
        <taxon>Hexapoda</taxon>
        <taxon>Insecta</taxon>
        <taxon>Pterygota</taxon>
        <taxon>Neoptera</taxon>
        <taxon>Endopterygota</taxon>
        <taxon>Coleoptera</taxon>
        <taxon>Polyphaga</taxon>
        <taxon>Cucujiformia</taxon>
        <taxon>Curculionidae</taxon>
        <taxon>Ceutorhynchinae</taxon>
        <taxon>Ceutorhynchus</taxon>
    </lineage>
</organism>
<evidence type="ECO:0000256" key="1">
    <source>
        <dbReference type="ARBA" id="ARBA00004419"/>
    </source>
</evidence>
<feature type="compositionally biased region" description="Polar residues" evidence="11">
    <location>
        <begin position="467"/>
        <end position="480"/>
    </location>
</feature>
<dbReference type="PANTHER" id="PTHR31671">
    <property type="entry name" value="DIABETES AND OBESITY REGULATED, ISOFORM G"/>
    <property type="match status" value="1"/>
</dbReference>
<feature type="region of interest" description="Disordered" evidence="11">
    <location>
        <begin position="269"/>
        <end position="301"/>
    </location>
</feature>
<dbReference type="OrthoDB" id="10041339at2759"/>
<dbReference type="GO" id="GO:0000045">
    <property type="term" value="P:autophagosome assembly"/>
    <property type="evidence" value="ECO:0007669"/>
    <property type="project" value="TreeGrafter"/>
</dbReference>
<gene>
    <name evidence="12" type="ORF">CEUTPL_LOCUS8514</name>
</gene>
<dbReference type="InterPro" id="IPR029431">
    <property type="entry name" value="TP53INP"/>
</dbReference>
<evidence type="ECO:0000256" key="8">
    <source>
        <dbReference type="ARBA" id="ARBA00023242"/>
    </source>
</evidence>
<dbReference type="GO" id="GO:0045893">
    <property type="term" value="P:positive regulation of DNA-templated transcription"/>
    <property type="evidence" value="ECO:0007669"/>
    <property type="project" value="TreeGrafter"/>
</dbReference>
<keyword evidence="5" id="KW-0805">Transcription regulation</keyword>